<proteinExistence type="predicted"/>
<dbReference type="AlphaFoldDB" id="A0A3P6PJD4"/>
<name>A0A3P6PJD4_TAEAS</name>
<dbReference type="Proteomes" id="UP000282613">
    <property type="component" value="Unassembled WGS sequence"/>
</dbReference>
<dbReference type="OrthoDB" id="10390278at2759"/>
<accession>A0A3P6PJD4</accession>
<evidence type="ECO:0000313" key="1">
    <source>
        <dbReference type="EMBL" id="VDK20361.1"/>
    </source>
</evidence>
<evidence type="ECO:0000313" key="2">
    <source>
        <dbReference type="Proteomes" id="UP000282613"/>
    </source>
</evidence>
<keyword evidence="2" id="KW-1185">Reference proteome</keyword>
<sequence>MCVLLTTSVVQKDYTRMLKDYVKRFAESIGRFFSEDQLGTSTLEAGKSALTVLESGKLSRERAEVWLGKLIKRLLDKANSAPKSGHLKPAK</sequence>
<gene>
    <name evidence="1" type="ORF">TASK_LOCUS168</name>
</gene>
<protein>
    <submittedName>
        <fullName evidence="1">Uncharacterized protein</fullName>
    </submittedName>
</protein>
<reference evidence="1 2" key="1">
    <citation type="submission" date="2018-11" db="EMBL/GenBank/DDBJ databases">
        <authorList>
            <consortium name="Pathogen Informatics"/>
        </authorList>
    </citation>
    <scope>NUCLEOTIDE SEQUENCE [LARGE SCALE GENOMIC DNA]</scope>
</reference>
<organism evidence="1 2">
    <name type="scientific">Taenia asiatica</name>
    <name type="common">Asian tapeworm</name>
    <dbReference type="NCBI Taxonomy" id="60517"/>
    <lineage>
        <taxon>Eukaryota</taxon>
        <taxon>Metazoa</taxon>
        <taxon>Spiralia</taxon>
        <taxon>Lophotrochozoa</taxon>
        <taxon>Platyhelminthes</taxon>
        <taxon>Cestoda</taxon>
        <taxon>Eucestoda</taxon>
        <taxon>Cyclophyllidea</taxon>
        <taxon>Taeniidae</taxon>
        <taxon>Taenia</taxon>
    </lineage>
</organism>
<dbReference type="EMBL" id="UYRS01000016">
    <property type="protein sequence ID" value="VDK20361.1"/>
    <property type="molecule type" value="Genomic_DNA"/>
</dbReference>